<evidence type="ECO:0000313" key="9">
    <source>
        <dbReference type="EMBL" id="KAE8730323.1"/>
    </source>
</evidence>
<dbReference type="GO" id="GO:0030132">
    <property type="term" value="C:clathrin coat of coated pit"/>
    <property type="evidence" value="ECO:0007669"/>
    <property type="project" value="InterPro"/>
</dbReference>
<name>A0A6A3CMH2_HIBSY</name>
<comment type="subcellular location">
    <subcellularLocation>
        <location evidence="2">Cytoplasmic vesicle membrane</location>
        <topology evidence="2">Peripheral membrane protein</topology>
        <orientation evidence="2">Cytoplasmic side</orientation>
    </subcellularLocation>
    <subcellularLocation>
        <location evidence="3">Membrane</location>
        <location evidence="3">Coated pit</location>
        <topology evidence="3">Peripheral membrane protein</topology>
        <orientation evidence="3">Cytoplasmic side</orientation>
    </subcellularLocation>
</comment>
<dbReference type="GO" id="GO:0006886">
    <property type="term" value="P:intracellular protein transport"/>
    <property type="evidence" value="ECO:0007669"/>
    <property type="project" value="InterPro"/>
</dbReference>
<dbReference type="GO" id="GO:0072583">
    <property type="term" value="P:clathrin-dependent endocytosis"/>
    <property type="evidence" value="ECO:0007669"/>
    <property type="project" value="TreeGrafter"/>
</dbReference>
<keyword evidence="7" id="KW-0968">Cytoplasmic vesicle</keyword>
<evidence type="ECO:0000256" key="2">
    <source>
        <dbReference type="ARBA" id="ARBA00004180"/>
    </source>
</evidence>
<evidence type="ECO:0000313" key="10">
    <source>
        <dbReference type="Proteomes" id="UP000436088"/>
    </source>
</evidence>
<dbReference type="Proteomes" id="UP000436088">
    <property type="component" value="Unassembled WGS sequence"/>
</dbReference>
<evidence type="ECO:0000256" key="7">
    <source>
        <dbReference type="ARBA" id="ARBA00023329"/>
    </source>
</evidence>
<evidence type="ECO:0000256" key="5">
    <source>
        <dbReference type="ARBA" id="ARBA00023136"/>
    </source>
</evidence>
<gene>
    <name evidence="9" type="ORF">F3Y22_tig00003041pilonHSYRG01362</name>
</gene>
<dbReference type="AlphaFoldDB" id="A0A6A3CMH2"/>
<evidence type="ECO:0000256" key="3">
    <source>
        <dbReference type="ARBA" id="ARBA00004277"/>
    </source>
</evidence>
<dbReference type="PANTHER" id="PTHR10639">
    <property type="entry name" value="CLATHRIN LIGHT CHAIN"/>
    <property type="match status" value="1"/>
</dbReference>
<dbReference type="GO" id="GO:0030130">
    <property type="term" value="C:clathrin coat of trans-Golgi network vesicle"/>
    <property type="evidence" value="ECO:0007669"/>
    <property type="project" value="InterPro"/>
</dbReference>
<keyword evidence="10" id="KW-1185">Reference proteome</keyword>
<comment type="similarity">
    <text evidence="4">Belongs to the clathrin light chain family.</text>
</comment>
<dbReference type="EMBL" id="VEPZ02000209">
    <property type="protein sequence ID" value="KAE8730323.1"/>
    <property type="molecule type" value="Genomic_DNA"/>
</dbReference>
<evidence type="ECO:0000256" key="1">
    <source>
        <dbReference type="ARBA" id="ARBA00003913"/>
    </source>
</evidence>
<evidence type="ECO:0000256" key="6">
    <source>
        <dbReference type="ARBA" id="ARBA00023176"/>
    </source>
</evidence>
<evidence type="ECO:0000256" key="4">
    <source>
        <dbReference type="ARBA" id="ARBA00005263"/>
    </source>
</evidence>
<feature type="compositionally biased region" description="Basic and acidic residues" evidence="8">
    <location>
        <begin position="238"/>
        <end position="248"/>
    </location>
</feature>
<comment type="function">
    <text evidence="1">Clathrin is the major protein of the polyhedral coat of coated pits and vesicles.</text>
</comment>
<reference evidence="9" key="1">
    <citation type="submission" date="2019-09" db="EMBL/GenBank/DDBJ databases">
        <title>Draft genome information of white flower Hibiscus syriacus.</title>
        <authorList>
            <person name="Kim Y.-M."/>
        </authorList>
    </citation>
    <scope>NUCLEOTIDE SEQUENCE [LARGE SCALE GENOMIC DNA]</scope>
    <source>
        <strain evidence="9">YM2019G1</strain>
    </source>
</reference>
<keyword evidence="6" id="KW-0168">Coated pit</keyword>
<feature type="region of interest" description="Disordered" evidence="8">
    <location>
        <begin position="164"/>
        <end position="248"/>
    </location>
</feature>
<protein>
    <submittedName>
        <fullName evidence="9">Uncharacterized protein</fullName>
    </submittedName>
</protein>
<evidence type="ECO:0000256" key="8">
    <source>
        <dbReference type="SAM" id="MobiDB-lite"/>
    </source>
</evidence>
<dbReference type="InterPro" id="IPR000996">
    <property type="entry name" value="Clathrin_L-chain"/>
</dbReference>
<dbReference type="GO" id="GO:0032050">
    <property type="term" value="F:clathrin heavy chain binding"/>
    <property type="evidence" value="ECO:0007669"/>
    <property type="project" value="TreeGrafter"/>
</dbReference>
<feature type="compositionally biased region" description="Basic and acidic residues" evidence="8">
    <location>
        <begin position="174"/>
        <end position="193"/>
    </location>
</feature>
<comment type="caution">
    <text evidence="9">The sequence shown here is derived from an EMBL/GenBank/DDBJ whole genome shotgun (WGS) entry which is preliminary data.</text>
</comment>
<dbReference type="GO" id="GO:0005198">
    <property type="term" value="F:structural molecule activity"/>
    <property type="evidence" value="ECO:0007669"/>
    <property type="project" value="InterPro"/>
</dbReference>
<accession>A0A6A3CMH2</accession>
<proteinExistence type="inferred from homology"/>
<sequence>MSLLIAHGSSSFPPPQAFPYDDLTADTTTYIAHNHSRSHSQNLGYIVTNDNNIDNNIDNHNEPPSPDVYGFGFSAPNAEYMTSFGGSAMDGSGRGHDVDDDGVFAYEGPVLPPPDQMQEENFTRREWRRLNVIHLEEKGKREREMRDKIIAKADEQIFVNLKQNLLPHMIPPPKDGKDGKENKDENERKDAKNGKGSKAADSAGENKPASLGKDTAAAANGGTGQPKPETSAPAEADNEVKPNPDASK</sequence>
<dbReference type="PANTHER" id="PTHR10639:SF33">
    <property type="entry name" value="CLATHRIN LIGHT CHAIN 1"/>
    <property type="match status" value="1"/>
</dbReference>
<organism evidence="9 10">
    <name type="scientific">Hibiscus syriacus</name>
    <name type="common">Rose of Sharon</name>
    <dbReference type="NCBI Taxonomy" id="106335"/>
    <lineage>
        <taxon>Eukaryota</taxon>
        <taxon>Viridiplantae</taxon>
        <taxon>Streptophyta</taxon>
        <taxon>Embryophyta</taxon>
        <taxon>Tracheophyta</taxon>
        <taxon>Spermatophyta</taxon>
        <taxon>Magnoliopsida</taxon>
        <taxon>eudicotyledons</taxon>
        <taxon>Gunneridae</taxon>
        <taxon>Pentapetalae</taxon>
        <taxon>rosids</taxon>
        <taxon>malvids</taxon>
        <taxon>Malvales</taxon>
        <taxon>Malvaceae</taxon>
        <taxon>Malvoideae</taxon>
        <taxon>Hibiscus</taxon>
    </lineage>
</organism>
<keyword evidence="5" id="KW-0472">Membrane</keyword>